<dbReference type="GO" id="GO:0016042">
    <property type="term" value="P:lipid catabolic process"/>
    <property type="evidence" value="ECO:0007669"/>
    <property type="project" value="InterPro"/>
</dbReference>
<protein>
    <submittedName>
        <fullName evidence="2">Putative conserved secreted protein</fullName>
    </submittedName>
</protein>
<dbReference type="AlphaFoldDB" id="V5ICS4"/>
<keyword evidence="1" id="KW-0732">Signal</keyword>
<reference evidence="2" key="1">
    <citation type="journal article" date="2015" name="Sci. Rep.">
        <title>Tissue- and time-dependent transcription in Ixodes ricinus salivary glands and midguts when blood feeding on the vertebrate host.</title>
        <authorList>
            <person name="Kotsyfakis M."/>
            <person name="Schwarz A."/>
            <person name="Erhart J."/>
            <person name="Ribeiro J.M."/>
        </authorList>
    </citation>
    <scope>NUCLEOTIDE SEQUENCE</scope>
    <source>
        <tissue evidence="2">Salivary gland and midgut</tissue>
    </source>
</reference>
<accession>V5ICS4</accession>
<name>V5ICS4_IXORI</name>
<dbReference type="GO" id="GO:0005576">
    <property type="term" value="C:extracellular region"/>
    <property type="evidence" value="ECO:0007669"/>
    <property type="project" value="InterPro"/>
</dbReference>
<dbReference type="InterPro" id="IPR001981">
    <property type="entry name" value="Colipase"/>
</dbReference>
<dbReference type="GO" id="GO:0008047">
    <property type="term" value="F:enzyme activator activity"/>
    <property type="evidence" value="ECO:0007669"/>
    <property type="project" value="InterPro"/>
</dbReference>
<proteinExistence type="evidence at transcript level"/>
<evidence type="ECO:0000256" key="1">
    <source>
        <dbReference type="SAM" id="SignalP"/>
    </source>
</evidence>
<organism evidence="2">
    <name type="scientific">Ixodes ricinus</name>
    <name type="common">Common tick</name>
    <name type="synonym">Acarus ricinus</name>
    <dbReference type="NCBI Taxonomy" id="34613"/>
    <lineage>
        <taxon>Eukaryota</taxon>
        <taxon>Metazoa</taxon>
        <taxon>Ecdysozoa</taxon>
        <taxon>Arthropoda</taxon>
        <taxon>Chelicerata</taxon>
        <taxon>Arachnida</taxon>
        <taxon>Acari</taxon>
        <taxon>Parasitiformes</taxon>
        <taxon>Ixodida</taxon>
        <taxon>Ixodoidea</taxon>
        <taxon>Ixodidae</taxon>
        <taxon>Ixodinae</taxon>
        <taxon>Ixodes</taxon>
    </lineage>
</organism>
<sequence>MKTYFAALSLTLVAASLLADVISSQGQEPVLPGLLPYPTPSPGRVGQPCGSYRKCQNGLCCLLTHNRNDARATCQPKPGPGQPCSDEQVKGGTYSLHCPCLRGSCPNRGRMPNRPCFLLLVEINEVQL</sequence>
<dbReference type="Gene3D" id="2.10.80.10">
    <property type="entry name" value="Lipase, subunit A"/>
    <property type="match status" value="1"/>
</dbReference>
<dbReference type="PANTHER" id="PTHR10041">
    <property type="entry name" value="COLIPASE"/>
    <property type="match status" value="1"/>
</dbReference>
<dbReference type="PANTHER" id="PTHR10041:SF5">
    <property type="entry name" value="LEUCINE-RICH COLIPASE-LIKE PROTEIN 1"/>
    <property type="match status" value="1"/>
</dbReference>
<dbReference type="EMBL" id="GANP01013182">
    <property type="protein sequence ID" value="JAB71286.1"/>
    <property type="molecule type" value="mRNA"/>
</dbReference>
<feature type="signal peptide" evidence="1">
    <location>
        <begin position="1"/>
        <end position="26"/>
    </location>
</feature>
<evidence type="ECO:0000313" key="2">
    <source>
        <dbReference type="EMBL" id="JAB71286.1"/>
    </source>
</evidence>
<feature type="chain" id="PRO_5004736878" evidence="1">
    <location>
        <begin position="27"/>
        <end position="128"/>
    </location>
</feature>
<dbReference type="GO" id="GO:0007586">
    <property type="term" value="P:digestion"/>
    <property type="evidence" value="ECO:0007669"/>
    <property type="project" value="InterPro"/>
</dbReference>